<dbReference type="AlphaFoldDB" id="A0A364XZP2"/>
<protein>
    <recommendedName>
        <fullName evidence="1">Zinc finger CGNR domain-containing protein</fullName>
    </recommendedName>
</protein>
<accession>A0A364XZP2</accession>
<dbReference type="Proteomes" id="UP000251889">
    <property type="component" value="Unassembled WGS sequence"/>
</dbReference>
<dbReference type="Gene3D" id="1.10.3300.10">
    <property type="entry name" value="Jann2411-like domain"/>
    <property type="match status" value="1"/>
</dbReference>
<dbReference type="EMBL" id="QMFY01000008">
    <property type="protein sequence ID" value="RAV99983.1"/>
    <property type="molecule type" value="Genomic_DNA"/>
</dbReference>
<dbReference type="InterPro" id="IPR021005">
    <property type="entry name" value="Znf_CGNR"/>
</dbReference>
<evidence type="ECO:0000259" key="1">
    <source>
        <dbReference type="Pfam" id="PF11706"/>
    </source>
</evidence>
<dbReference type="InterPro" id="IPR010852">
    <property type="entry name" value="ABATE"/>
</dbReference>
<sequence>MIRTLETLQLDGGLHAFDFINTVNTRHGEPVFEYLNTFEDLLSWSGKAGILRPKQLQWLRQEAGLRPKVAAVKLREAIAVRENLCLLFSSIANGKVPDASVASNFNDRLSVAFKNLNVRFRSAAVDIHLHREEISFDEPLNLIMKSAFDVLTEGDFHRIKECPRCGWIFLDTSKNGKRRWCNMNVCGSREKALEYYYRKSKNA</sequence>
<name>A0A364XZP2_9BACT</name>
<gene>
    <name evidence="2" type="ORF">DQQ10_15605</name>
</gene>
<dbReference type="InterPro" id="IPR023286">
    <property type="entry name" value="ABATE_dom_sf"/>
</dbReference>
<feature type="domain" description="Zinc finger CGNR" evidence="1">
    <location>
        <begin position="158"/>
        <end position="199"/>
    </location>
</feature>
<evidence type="ECO:0000313" key="2">
    <source>
        <dbReference type="EMBL" id="RAV99983.1"/>
    </source>
</evidence>
<dbReference type="RefSeq" id="WP_112747821.1">
    <property type="nucleotide sequence ID" value="NZ_QMFY01000008.1"/>
</dbReference>
<comment type="caution">
    <text evidence="2">The sequence shown here is derived from an EMBL/GenBank/DDBJ whole genome shotgun (WGS) entry which is preliminary data.</text>
</comment>
<reference evidence="2 3" key="1">
    <citation type="submission" date="2018-06" db="EMBL/GenBank/DDBJ databases">
        <title>Chryseolinea flavus sp. nov., a member of the phylum Bacteroidetes isolated from soil.</title>
        <authorList>
            <person name="Li Y."/>
            <person name="Wang J."/>
        </authorList>
    </citation>
    <scope>NUCLEOTIDE SEQUENCE [LARGE SCALE GENOMIC DNA]</scope>
    <source>
        <strain evidence="2 3">SDU1-6</strain>
    </source>
</reference>
<dbReference type="PANTHER" id="PTHR35525:SF3">
    <property type="entry name" value="BLL6575 PROTEIN"/>
    <property type="match status" value="1"/>
</dbReference>
<dbReference type="SUPFAM" id="SSF160904">
    <property type="entry name" value="Jann2411-like"/>
    <property type="match status" value="1"/>
</dbReference>
<evidence type="ECO:0000313" key="3">
    <source>
        <dbReference type="Proteomes" id="UP000251889"/>
    </source>
</evidence>
<organism evidence="2 3">
    <name type="scientific">Pseudochryseolinea flava</name>
    <dbReference type="NCBI Taxonomy" id="2059302"/>
    <lineage>
        <taxon>Bacteria</taxon>
        <taxon>Pseudomonadati</taxon>
        <taxon>Bacteroidota</taxon>
        <taxon>Cytophagia</taxon>
        <taxon>Cytophagales</taxon>
        <taxon>Fulvivirgaceae</taxon>
        <taxon>Pseudochryseolinea</taxon>
    </lineage>
</organism>
<dbReference type="Pfam" id="PF07336">
    <property type="entry name" value="ABATE"/>
    <property type="match status" value="1"/>
</dbReference>
<dbReference type="OrthoDB" id="123307at2"/>
<dbReference type="PANTHER" id="PTHR35525">
    <property type="entry name" value="BLL6575 PROTEIN"/>
    <property type="match status" value="1"/>
</dbReference>
<proteinExistence type="predicted"/>
<dbReference type="Pfam" id="PF11706">
    <property type="entry name" value="zf-CGNR"/>
    <property type="match status" value="1"/>
</dbReference>
<keyword evidence="3" id="KW-1185">Reference proteome</keyword>